<dbReference type="Proteomes" id="UP000019471">
    <property type="component" value="Unassembled WGS sequence"/>
</dbReference>
<dbReference type="FunFam" id="1.20.1250.20:FF:000034">
    <property type="entry name" value="MFS general substrate transporter"/>
    <property type="match status" value="1"/>
</dbReference>
<feature type="transmembrane region" description="Helical" evidence="7">
    <location>
        <begin position="416"/>
        <end position="441"/>
    </location>
</feature>
<feature type="transmembrane region" description="Helical" evidence="7">
    <location>
        <begin position="293"/>
        <end position="316"/>
    </location>
</feature>
<dbReference type="Pfam" id="PF07690">
    <property type="entry name" value="MFS_1"/>
    <property type="match status" value="1"/>
</dbReference>
<dbReference type="Gene3D" id="1.20.1250.20">
    <property type="entry name" value="MFS general substrate transporter like domains"/>
    <property type="match status" value="2"/>
</dbReference>
<evidence type="ECO:0000256" key="4">
    <source>
        <dbReference type="ARBA" id="ARBA00022989"/>
    </source>
</evidence>
<feature type="transmembrane region" description="Helical" evidence="7">
    <location>
        <begin position="336"/>
        <end position="354"/>
    </location>
</feature>
<dbReference type="EMBL" id="AMGX01000039">
    <property type="protein sequence ID" value="EXJ54900.1"/>
    <property type="molecule type" value="Genomic_DNA"/>
</dbReference>
<feature type="transmembrane region" description="Helical" evidence="7">
    <location>
        <begin position="128"/>
        <end position="147"/>
    </location>
</feature>
<dbReference type="SUPFAM" id="SSF103473">
    <property type="entry name" value="MFS general substrate transporter"/>
    <property type="match status" value="1"/>
</dbReference>
<comment type="caution">
    <text evidence="9">The sequence shown here is derived from an EMBL/GenBank/DDBJ whole genome shotgun (WGS) entry which is preliminary data.</text>
</comment>
<keyword evidence="4 7" id="KW-1133">Transmembrane helix</keyword>
<dbReference type="GO" id="GO:0016020">
    <property type="term" value="C:membrane"/>
    <property type="evidence" value="ECO:0007669"/>
    <property type="project" value="UniProtKB-SubCell"/>
</dbReference>
<dbReference type="eggNOG" id="KOG2533">
    <property type="taxonomic scope" value="Eukaryota"/>
</dbReference>
<comment type="subcellular location">
    <subcellularLocation>
        <location evidence="1">Membrane</location>
        <topology evidence="1">Multi-pass membrane protein</topology>
    </subcellularLocation>
</comment>
<protein>
    <recommendedName>
        <fullName evidence="8">Major facilitator superfamily (MFS) profile domain-containing protein</fullName>
    </recommendedName>
</protein>
<dbReference type="OrthoDB" id="2985014at2759"/>
<keyword evidence="3 7" id="KW-0812">Transmembrane</keyword>
<feature type="transmembrane region" description="Helical" evidence="7">
    <location>
        <begin position="385"/>
        <end position="404"/>
    </location>
</feature>
<feature type="transmembrane region" description="Helical" evidence="7">
    <location>
        <begin position="224"/>
        <end position="244"/>
    </location>
</feature>
<evidence type="ECO:0000313" key="10">
    <source>
        <dbReference type="Proteomes" id="UP000019471"/>
    </source>
</evidence>
<evidence type="ECO:0000256" key="6">
    <source>
        <dbReference type="SAM" id="MobiDB-lite"/>
    </source>
</evidence>
<feature type="region of interest" description="Disordered" evidence="6">
    <location>
        <begin position="1"/>
        <end position="36"/>
    </location>
</feature>
<dbReference type="InterPro" id="IPR036259">
    <property type="entry name" value="MFS_trans_sf"/>
</dbReference>
<dbReference type="InterPro" id="IPR011701">
    <property type="entry name" value="MFS"/>
</dbReference>
<dbReference type="FunFam" id="1.20.1250.20:FF:000013">
    <property type="entry name" value="MFS general substrate transporter"/>
    <property type="match status" value="1"/>
</dbReference>
<organism evidence="9 10">
    <name type="scientific">Cladophialophora psammophila CBS 110553</name>
    <dbReference type="NCBI Taxonomy" id="1182543"/>
    <lineage>
        <taxon>Eukaryota</taxon>
        <taxon>Fungi</taxon>
        <taxon>Dikarya</taxon>
        <taxon>Ascomycota</taxon>
        <taxon>Pezizomycotina</taxon>
        <taxon>Eurotiomycetes</taxon>
        <taxon>Chaetothyriomycetidae</taxon>
        <taxon>Chaetothyriales</taxon>
        <taxon>Herpotrichiellaceae</taxon>
        <taxon>Cladophialophora</taxon>
    </lineage>
</organism>
<keyword evidence="10" id="KW-1185">Reference proteome</keyword>
<dbReference type="PANTHER" id="PTHR43791:SF48">
    <property type="entry name" value="TRANSPORTER, PUTATIVE (AFU_ORTHOLOGUE AFUA_4G01000)-RELATED"/>
    <property type="match status" value="1"/>
</dbReference>
<proteinExistence type="predicted"/>
<dbReference type="InterPro" id="IPR020846">
    <property type="entry name" value="MFS_dom"/>
</dbReference>
<dbReference type="GeneID" id="19197652"/>
<dbReference type="GO" id="GO:0022857">
    <property type="term" value="F:transmembrane transporter activity"/>
    <property type="evidence" value="ECO:0007669"/>
    <property type="project" value="InterPro"/>
</dbReference>
<feature type="transmembrane region" description="Helical" evidence="7">
    <location>
        <begin position="453"/>
        <end position="473"/>
    </location>
</feature>
<name>W9VPH2_9EURO</name>
<evidence type="ECO:0000256" key="1">
    <source>
        <dbReference type="ARBA" id="ARBA00004141"/>
    </source>
</evidence>
<gene>
    <name evidence="9" type="ORF">A1O5_12966</name>
</gene>
<dbReference type="RefSeq" id="XP_007751725.1">
    <property type="nucleotide sequence ID" value="XM_007753535.1"/>
</dbReference>
<feature type="transmembrane region" description="Helical" evidence="7">
    <location>
        <begin position="59"/>
        <end position="78"/>
    </location>
</feature>
<dbReference type="AlphaFoldDB" id="W9VPH2"/>
<evidence type="ECO:0000259" key="8">
    <source>
        <dbReference type="PROSITE" id="PS50850"/>
    </source>
</evidence>
<feature type="compositionally biased region" description="Polar residues" evidence="6">
    <location>
        <begin position="1"/>
        <end position="20"/>
    </location>
</feature>
<sequence>MSPTKIHSEVPSSMASSKSAQVEYIEKENTPEGSPARLRHGQAVQQLDEAAESRLRRKIDLHIVPTVAILYLFCFIDRTNIGNARLSGLEKDLGLKGYDYNTVLSVFYVSYIIFEIPSNMACKVIGPGWYLPAVSLGFGVTTVAFAFVRDINAACGVRFLLGALEAGVLPGVAYYMSRWYRRGELVFRLCLYIVMGPFAGAFGGVLASAILSLDHFGGTRSWEMIFAIEGIITVGLSCIAFFTLTDRPETARWLSPEEKQFATQRILSERVGSTELLDKLDVPKTLRGIFNPVGLTTAVVLLLINITVQGLAFFLPTIVRTIFPDRSVVTQQLLTVPPYTFGSFVVLTICWFSWKLDRRNYFMTLGSSIVIPGYIIFLATTNSMARYIATFLVAAGSFSFGALTQAQSAANVVSDTARSAAIGTTVMFGNIGGLISTWSFLPADGPNYPVGNGLNLATNSTIVLTTLLLGWWMRMDNKKRDRQSAAGHQALQEASERQIHDLDWRHPDFRWKD</sequence>
<dbReference type="HOGENOM" id="CLU_001265_0_1_1"/>
<evidence type="ECO:0000256" key="5">
    <source>
        <dbReference type="ARBA" id="ARBA00023136"/>
    </source>
</evidence>
<dbReference type="PANTHER" id="PTHR43791">
    <property type="entry name" value="PERMEASE-RELATED"/>
    <property type="match status" value="1"/>
</dbReference>
<feature type="transmembrane region" description="Helical" evidence="7">
    <location>
        <begin position="361"/>
        <end position="379"/>
    </location>
</feature>
<evidence type="ECO:0000256" key="3">
    <source>
        <dbReference type="ARBA" id="ARBA00022692"/>
    </source>
</evidence>
<evidence type="ECO:0000313" key="9">
    <source>
        <dbReference type="EMBL" id="EXJ54900.1"/>
    </source>
</evidence>
<dbReference type="PROSITE" id="PS50850">
    <property type="entry name" value="MFS"/>
    <property type="match status" value="1"/>
</dbReference>
<keyword evidence="2" id="KW-0813">Transport</keyword>
<accession>W9VPH2</accession>
<reference evidence="9 10" key="1">
    <citation type="submission" date="2013-03" db="EMBL/GenBank/DDBJ databases">
        <title>The Genome Sequence of Cladophialophora psammophila CBS 110553.</title>
        <authorList>
            <consortium name="The Broad Institute Genomics Platform"/>
            <person name="Cuomo C."/>
            <person name="de Hoog S."/>
            <person name="Gorbushina A."/>
            <person name="Walker B."/>
            <person name="Young S.K."/>
            <person name="Zeng Q."/>
            <person name="Gargeya S."/>
            <person name="Fitzgerald M."/>
            <person name="Haas B."/>
            <person name="Abouelleil A."/>
            <person name="Allen A.W."/>
            <person name="Alvarado L."/>
            <person name="Arachchi H.M."/>
            <person name="Berlin A.M."/>
            <person name="Chapman S.B."/>
            <person name="Gainer-Dewar J."/>
            <person name="Goldberg J."/>
            <person name="Griggs A."/>
            <person name="Gujja S."/>
            <person name="Hansen M."/>
            <person name="Howarth C."/>
            <person name="Imamovic A."/>
            <person name="Ireland A."/>
            <person name="Larimer J."/>
            <person name="McCowan C."/>
            <person name="Murphy C."/>
            <person name="Pearson M."/>
            <person name="Poon T.W."/>
            <person name="Priest M."/>
            <person name="Roberts A."/>
            <person name="Saif S."/>
            <person name="Shea T."/>
            <person name="Sisk P."/>
            <person name="Sykes S."/>
            <person name="Wortman J."/>
            <person name="Nusbaum C."/>
            <person name="Birren B."/>
        </authorList>
    </citation>
    <scope>NUCLEOTIDE SEQUENCE [LARGE SCALE GENOMIC DNA]</scope>
    <source>
        <strain evidence="9 10">CBS 110553</strain>
    </source>
</reference>
<evidence type="ECO:0000256" key="7">
    <source>
        <dbReference type="SAM" id="Phobius"/>
    </source>
</evidence>
<keyword evidence="5 7" id="KW-0472">Membrane</keyword>
<evidence type="ECO:0000256" key="2">
    <source>
        <dbReference type="ARBA" id="ARBA00022448"/>
    </source>
</evidence>
<feature type="domain" description="Major facilitator superfamily (MFS) profile" evidence="8">
    <location>
        <begin position="63"/>
        <end position="478"/>
    </location>
</feature>
<feature type="transmembrane region" description="Helical" evidence="7">
    <location>
        <begin position="98"/>
        <end position="116"/>
    </location>
</feature>
<feature type="transmembrane region" description="Helical" evidence="7">
    <location>
        <begin position="189"/>
        <end position="212"/>
    </location>
</feature>